<protein>
    <submittedName>
        <fullName evidence="1">DUF3253 domain-containing protein</fullName>
    </submittedName>
</protein>
<evidence type="ECO:0000313" key="1">
    <source>
        <dbReference type="EMBL" id="MBW8269549.1"/>
    </source>
</evidence>
<name>A0ABS7F1V2_9PROT</name>
<dbReference type="Pfam" id="PF11625">
    <property type="entry name" value="DUF3253"/>
    <property type="match status" value="1"/>
</dbReference>
<evidence type="ECO:0000313" key="2">
    <source>
        <dbReference type="Proteomes" id="UP001519924"/>
    </source>
</evidence>
<keyword evidence="2" id="KW-1185">Reference proteome</keyword>
<gene>
    <name evidence="1" type="ORF">K1J50_08625</name>
</gene>
<dbReference type="InterPro" id="IPR036390">
    <property type="entry name" value="WH_DNA-bd_sf"/>
</dbReference>
<dbReference type="RefSeq" id="WP_220117306.1">
    <property type="nucleotide sequence ID" value="NZ_JAHZUY010000017.1"/>
</dbReference>
<comment type="caution">
    <text evidence="1">The sequence shown here is derived from an EMBL/GenBank/DDBJ whole genome shotgun (WGS) entry which is preliminary data.</text>
</comment>
<dbReference type="InterPro" id="IPR036388">
    <property type="entry name" value="WH-like_DNA-bd_sf"/>
</dbReference>
<dbReference type="InterPro" id="IPR021660">
    <property type="entry name" value="DUF3253"/>
</dbReference>
<dbReference type="EMBL" id="JAHZUY010000017">
    <property type="protein sequence ID" value="MBW8269549.1"/>
    <property type="molecule type" value="Genomic_DNA"/>
</dbReference>
<dbReference type="Gene3D" id="1.10.10.10">
    <property type="entry name" value="Winged helix-like DNA-binding domain superfamily/Winged helix DNA-binding domain"/>
    <property type="match status" value="1"/>
</dbReference>
<dbReference type="SUPFAM" id="SSF46785">
    <property type="entry name" value="Winged helix' DNA-binding domain"/>
    <property type="match status" value="1"/>
</dbReference>
<sequence length="78" mass="8134">MAWRRTDAAAIAVDILRRAAAAGRGRALAPDDVARARALHGAALRLAETGRTAVLRQGRLVASPAEARGVIRLRIAGA</sequence>
<organism evidence="1 2">
    <name type="scientific">Caldovatus aquaticus</name>
    <dbReference type="NCBI Taxonomy" id="2865671"/>
    <lineage>
        <taxon>Bacteria</taxon>
        <taxon>Pseudomonadati</taxon>
        <taxon>Pseudomonadota</taxon>
        <taxon>Alphaproteobacteria</taxon>
        <taxon>Acetobacterales</taxon>
        <taxon>Roseomonadaceae</taxon>
        <taxon>Caldovatus</taxon>
    </lineage>
</organism>
<proteinExistence type="predicted"/>
<reference evidence="1 2" key="1">
    <citation type="submission" date="2021-08" db="EMBL/GenBank/DDBJ databases">
        <title>Caldovatus sediminis gen. nov., sp. nov., a moderately thermophilic bacterium isolated from a hot spring.</title>
        <authorList>
            <person name="Hu C.-J."/>
            <person name="Li W.-J."/>
            <person name="Xian W.-D."/>
        </authorList>
    </citation>
    <scope>NUCLEOTIDE SEQUENCE [LARGE SCALE GENOMIC DNA]</scope>
    <source>
        <strain evidence="1 2">SYSU G05006</strain>
    </source>
</reference>
<accession>A0ABS7F1V2</accession>
<dbReference type="Proteomes" id="UP001519924">
    <property type="component" value="Unassembled WGS sequence"/>
</dbReference>